<proteinExistence type="predicted"/>
<comment type="caution">
    <text evidence="1">The sequence shown here is derived from an EMBL/GenBank/DDBJ whole genome shotgun (WGS) entry which is preliminary data.</text>
</comment>
<evidence type="ECO:0000313" key="2">
    <source>
        <dbReference type="Proteomes" id="UP001180754"/>
    </source>
</evidence>
<evidence type="ECO:0000313" key="1">
    <source>
        <dbReference type="EMBL" id="MDT0551204.1"/>
    </source>
</evidence>
<accession>A0ABU2Y0H2</accession>
<dbReference type="RefSeq" id="WP_311731490.1">
    <property type="nucleotide sequence ID" value="NZ_JAVRFD010000856.1"/>
</dbReference>
<protein>
    <submittedName>
        <fullName evidence="1">Uncharacterized protein</fullName>
    </submittedName>
</protein>
<gene>
    <name evidence="1" type="ORF">RND15_52510</name>
</gene>
<keyword evidence="2" id="KW-1185">Reference proteome</keyword>
<dbReference type="Proteomes" id="UP001180754">
    <property type="component" value="Unassembled WGS sequence"/>
</dbReference>
<dbReference type="EMBL" id="JAVRFD010000856">
    <property type="protein sequence ID" value="MDT0551204.1"/>
    <property type="molecule type" value="Genomic_DNA"/>
</dbReference>
<name>A0ABU2Y0H2_9ACTN</name>
<sequence>MRTSAMFINFEQLWDQARTEIPELIGTWKDVKIEREPVIALLGEVAEPLIEYIELSRRSSILQHLNLFQNLGYLEM</sequence>
<organism evidence="1 2">
    <name type="scientific">Streptomyces lonegramiae</name>
    <dbReference type="NCBI Taxonomy" id="3075524"/>
    <lineage>
        <taxon>Bacteria</taxon>
        <taxon>Bacillati</taxon>
        <taxon>Actinomycetota</taxon>
        <taxon>Actinomycetes</taxon>
        <taxon>Kitasatosporales</taxon>
        <taxon>Streptomycetaceae</taxon>
        <taxon>Streptomyces</taxon>
    </lineage>
</organism>
<reference evidence="1" key="1">
    <citation type="submission" date="2024-05" db="EMBL/GenBank/DDBJ databases">
        <title>30 novel species of actinomycetes from the DSMZ collection.</title>
        <authorList>
            <person name="Nouioui I."/>
        </authorList>
    </citation>
    <scope>NUCLEOTIDE SEQUENCE</scope>
    <source>
        <strain evidence="1">DSM 41529</strain>
    </source>
</reference>
<feature type="non-terminal residue" evidence="1">
    <location>
        <position position="76"/>
    </location>
</feature>